<name>J3M3E3_ORYBR</name>
<evidence type="ECO:0000313" key="3">
    <source>
        <dbReference type="Proteomes" id="UP000006038"/>
    </source>
</evidence>
<protein>
    <submittedName>
        <fullName evidence="2">Uncharacterized protein</fullName>
    </submittedName>
</protein>
<keyword evidence="3" id="KW-1185">Reference proteome</keyword>
<feature type="compositionally biased region" description="Polar residues" evidence="1">
    <location>
        <begin position="53"/>
        <end position="64"/>
    </location>
</feature>
<organism evidence="2">
    <name type="scientific">Oryza brachyantha</name>
    <name type="common">malo sina</name>
    <dbReference type="NCBI Taxonomy" id="4533"/>
    <lineage>
        <taxon>Eukaryota</taxon>
        <taxon>Viridiplantae</taxon>
        <taxon>Streptophyta</taxon>
        <taxon>Embryophyta</taxon>
        <taxon>Tracheophyta</taxon>
        <taxon>Spermatophyta</taxon>
        <taxon>Magnoliopsida</taxon>
        <taxon>Liliopsida</taxon>
        <taxon>Poales</taxon>
        <taxon>Poaceae</taxon>
        <taxon>BOP clade</taxon>
        <taxon>Oryzoideae</taxon>
        <taxon>Oryzeae</taxon>
        <taxon>Oryzinae</taxon>
        <taxon>Oryza</taxon>
    </lineage>
</organism>
<evidence type="ECO:0000256" key="1">
    <source>
        <dbReference type="SAM" id="MobiDB-lite"/>
    </source>
</evidence>
<reference evidence="2" key="2">
    <citation type="submission" date="2013-04" db="UniProtKB">
        <authorList>
            <consortium name="EnsemblPlants"/>
        </authorList>
    </citation>
    <scope>IDENTIFICATION</scope>
</reference>
<feature type="region of interest" description="Disordered" evidence="1">
    <location>
        <begin position="34"/>
        <end position="83"/>
    </location>
</feature>
<proteinExistence type="predicted"/>
<dbReference type="EnsemblPlants" id="OB05G11170.1">
    <property type="protein sequence ID" value="OB05G11170.1"/>
    <property type="gene ID" value="OB05G11170"/>
</dbReference>
<dbReference type="Gramene" id="OB05G11170.1">
    <property type="protein sequence ID" value="OB05G11170.1"/>
    <property type="gene ID" value="OB05G11170"/>
</dbReference>
<feature type="compositionally biased region" description="Basic and acidic residues" evidence="1">
    <location>
        <begin position="35"/>
        <end position="46"/>
    </location>
</feature>
<evidence type="ECO:0000313" key="2">
    <source>
        <dbReference type="EnsemblPlants" id="OB05G11170.1"/>
    </source>
</evidence>
<reference evidence="2" key="1">
    <citation type="journal article" date="2013" name="Nat. Commun.">
        <title>Whole-genome sequencing of Oryza brachyantha reveals mechanisms underlying Oryza genome evolution.</title>
        <authorList>
            <person name="Chen J."/>
            <person name="Huang Q."/>
            <person name="Gao D."/>
            <person name="Wang J."/>
            <person name="Lang Y."/>
            <person name="Liu T."/>
            <person name="Li B."/>
            <person name="Bai Z."/>
            <person name="Luis Goicoechea J."/>
            <person name="Liang C."/>
            <person name="Chen C."/>
            <person name="Zhang W."/>
            <person name="Sun S."/>
            <person name="Liao Y."/>
            <person name="Zhang X."/>
            <person name="Yang L."/>
            <person name="Song C."/>
            <person name="Wang M."/>
            <person name="Shi J."/>
            <person name="Liu G."/>
            <person name="Liu J."/>
            <person name="Zhou H."/>
            <person name="Zhou W."/>
            <person name="Yu Q."/>
            <person name="An N."/>
            <person name="Chen Y."/>
            <person name="Cai Q."/>
            <person name="Wang B."/>
            <person name="Liu B."/>
            <person name="Min J."/>
            <person name="Huang Y."/>
            <person name="Wu H."/>
            <person name="Li Z."/>
            <person name="Zhang Y."/>
            <person name="Yin Y."/>
            <person name="Song W."/>
            <person name="Jiang J."/>
            <person name="Jackson S.A."/>
            <person name="Wing R.A."/>
            <person name="Wang J."/>
            <person name="Chen M."/>
        </authorList>
    </citation>
    <scope>NUCLEOTIDE SEQUENCE [LARGE SCALE GENOMIC DNA]</scope>
    <source>
        <strain evidence="2">cv. IRGC 101232</strain>
    </source>
</reference>
<dbReference type="AlphaFoldDB" id="J3M3E3"/>
<dbReference type="Proteomes" id="UP000006038">
    <property type="component" value="Chromosome 5"/>
</dbReference>
<dbReference type="eggNOG" id="ENOG502R6DU">
    <property type="taxonomic scope" value="Eukaryota"/>
</dbReference>
<accession>J3M3E3</accession>
<sequence>MAAPLLCFVCSRGRGGRGWGSAAALAGGGGTAAAAREEHAMEHGPAADEVSSAAPTISPCSHTSVPAGSGGIPPPPPSDGAALAPTTPAFRVVGCDALLRASISTRWFLFGDAHEPYCPALLAACCAVALDDTRPDGFSIAGPGLEAFAVSSDVGLGLSLATPDGEILWCSFLSTADDDAPDTVARVPPLPAGPYLVHSTRRCGRWRVFVRTASSDDASLAPPSSPTAGIHVYAIGRGSRLDLAKSLQGLIETTDDGSYSDRYERVFVQSGHAWAGYWRTSVHVGGTATASSSAPCSTVVNPCGCPEWQNRRGFAVPVLPLLPVPEDCVVEGAMTPPRPVWQMFYARRTGPSEVYHAFFRVQDVVHRNDAVLWQLYIYDMDDDEEEEGGGGSPAPLAAVPL</sequence>
<dbReference type="HOGENOM" id="CLU_687688_0_0_1"/>